<dbReference type="InterPro" id="IPR017884">
    <property type="entry name" value="SANT_dom"/>
</dbReference>
<dbReference type="PANTHER" id="PTHR47340:SF1">
    <property type="entry name" value="DUPLICATED HOMEODOMAIN-LIKE SUPERFAMILY PROTEIN"/>
    <property type="match status" value="1"/>
</dbReference>
<accession>A0A0D2X3Y4</accession>
<feature type="region of interest" description="Disordered" evidence="1">
    <location>
        <begin position="676"/>
        <end position="730"/>
    </location>
</feature>
<dbReference type="InterPro" id="IPR009057">
    <property type="entry name" value="Homeodomain-like_sf"/>
</dbReference>
<feature type="domain" description="Myb-like" evidence="2">
    <location>
        <begin position="190"/>
        <end position="232"/>
    </location>
</feature>
<dbReference type="STRING" id="595528.A0A0D2X3Y4"/>
<dbReference type="InParanoid" id="A0A0D2X3Y4"/>
<feature type="region of interest" description="Disordered" evidence="1">
    <location>
        <begin position="332"/>
        <end position="354"/>
    </location>
</feature>
<evidence type="ECO:0000313" key="5">
    <source>
        <dbReference type="EMBL" id="KJE95114.1"/>
    </source>
</evidence>
<feature type="domain" description="SANT" evidence="3">
    <location>
        <begin position="185"/>
        <end position="236"/>
    </location>
</feature>
<dbReference type="Pfam" id="PF00249">
    <property type="entry name" value="Myb_DNA-binding"/>
    <property type="match status" value="2"/>
</dbReference>
<dbReference type="AlphaFoldDB" id="A0A0D2X3Y4"/>
<feature type="region of interest" description="Disordered" evidence="1">
    <location>
        <begin position="522"/>
        <end position="655"/>
    </location>
</feature>
<dbReference type="InterPro" id="IPR017930">
    <property type="entry name" value="Myb_dom"/>
</dbReference>
<proteinExistence type="predicted"/>
<evidence type="ECO:0000259" key="3">
    <source>
        <dbReference type="PROSITE" id="PS51293"/>
    </source>
</evidence>
<feature type="domain" description="HTH myb-type" evidence="4">
    <location>
        <begin position="190"/>
        <end position="236"/>
    </location>
</feature>
<evidence type="ECO:0000259" key="4">
    <source>
        <dbReference type="PROSITE" id="PS51294"/>
    </source>
</evidence>
<dbReference type="SMART" id="SM00717">
    <property type="entry name" value="SANT"/>
    <property type="match status" value="2"/>
</dbReference>
<dbReference type="Gene3D" id="1.10.10.60">
    <property type="entry name" value="Homeodomain-like"/>
    <property type="match status" value="1"/>
</dbReference>
<name>A0A0D2X3Y4_CAPO3</name>
<dbReference type="CDD" id="cd00167">
    <property type="entry name" value="SANT"/>
    <property type="match status" value="2"/>
</dbReference>
<dbReference type="PANTHER" id="PTHR47340">
    <property type="entry name" value="DUPLICATED HOMEODOMAIN-LIKE SUPERFAMILY PROTEIN"/>
    <property type="match status" value="1"/>
</dbReference>
<feature type="compositionally biased region" description="Polar residues" evidence="1">
    <location>
        <begin position="627"/>
        <end position="641"/>
    </location>
</feature>
<feature type="compositionally biased region" description="Polar residues" evidence="1">
    <location>
        <begin position="718"/>
        <end position="730"/>
    </location>
</feature>
<dbReference type="PROSITE" id="PS50090">
    <property type="entry name" value="MYB_LIKE"/>
    <property type="match status" value="2"/>
</dbReference>
<protein>
    <submittedName>
        <fullName evidence="5">Uncharacterized protein</fullName>
    </submittedName>
</protein>
<dbReference type="SUPFAM" id="SSF46689">
    <property type="entry name" value="Homeodomain-like"/>
    <property type="match status" value="2"/>
</dbReference>
<dbReference type="PROSITE" id="PS51293">
    <property type="entry name" value="SANT"/>
    <property type="match status" value="2"/>
</dbReference>
<feature type="domain" description="HTH myb-type" evidence="4">
    <location>
        <begin position="79"/>
        <end position="126"/>
    </location>
</feature>
<feature type="region of interest" description="Disordered" evidence="1">
    <location>
        <begin position="1"/>
        <end position="35"/>
    </location>
</feature>
<dbReference type="RefSeq" id="XP_004346275.1">
    <property type="nucleotide sequence ID" value="XM_004346225.1"/>
</dbReference>
<dbReference type="eggNOG" id="KOG1878">
    <property type="taxonomic scope" value="Eukaryota"/>
</dbReference>
<organism evidence="5 6">
    <name type="scientific">Capsaspora owczarzaki (strain ATCC 30864)</name>
    <dbReference type="NCBI Taxonomy" id="595528"/>
    <lineage>
        <taxon>Eukaryota</taxon>
        <taxon>Filasterea</taxon>
        <taxon>Capsaspora</taxon>
    </lineage>
</organism>
<dbReference type="InterPro" id="IPR001005">
    <property type="entry name" value="SANT/Myb"/>
</dbReference>
<feature type="domain" description="Myb-like" evidence="2">
    <location>
        <begin position="79"/>
        <end position="122"/>
    </location>
</feature>
<gene>
    <name evidence="5" type="ORF">CAOG_005602</name>
</gene>
<dbReference type="PhylomeDB" id="A0A0D2X3Y4"/>
<reference evidence="6" key="1">
    <citation type="submission" date="2011-02" db="EMBL/GenBank/DDBJ databases">
        <title>The Genome Sequence of Capsaspora owczarzaki ATCC 30864.</title>
        <authorList>
            <person name="Russ C."/>
            <person name="Cuomo C."/>
            <person name="Burger G."/>
            <person name="Gray M.W."/>
            <person name="Holland P.W.H."/>
            <person name="King N."/>
            <person name="Lang F.B.F."/>
            <person name="Roger A.J."/>
            <person name="Ruiz-Trillo I."/>
            <person name="Young S.K."/>
            <person name="Zeng Q."/>
            <person name="Gargeya S."/>
            <person name="Alvarado L."/>
            <person name="Berlin A."/>
            <person name="Chapman S.B."/>
            <person name="Chen Z."/>
            <person name="Freedman E."/>
            <person name="Gellesch M."/>
            <person name="Goldberg J."/>
            <person name="Griggs A."/>
            <person name="Gujja S."/>
            <person name="Heilman E."/>
            <person name="Heiman D."/>
            <person name="Howarth C."/>
            <person name="Mehta T."/>
            <person name="Neiman D."/>
            <person name="Pearson M."/>
            <person name="Roberts A."/>
            <person name="Saif S."/>
            <person name="Shea T."/>
            <person name="Shenoy N."/>
            <person name="Sisk P."/>
            <person name="Stolte C."/>
            <person name="Sykes S."/>
            <person name="White J."/>
            <person name="Yandava C."/>
            <person name="Haas B."/>
            <person name="Nusbaum C."/>
            <person name="Birren B."/>
        </authorList>
    </citation>
    <scope>NUCLEOTIDE SEQUENCE</scope>
    <source>
        <strain evidence="6">ATCC 30864</strain>
    </source>
</reference>
<evidence type="ECO:0000256" key="1">
    <source>
        <dbReference type="SAM" id="MobiDB-lite"/>
    </source>
</evidence>
<dbReference type="Gene3D" id="1.20.58.1880">
    <property type="match status" value="1"/>
</dbReference>
<sequence>MSDQQASSSTRDEHSPTHAHPQGGPTVASGMGAWRGGNPLAKTGAALPANSSSVALDAASANGNVVPALGGYNPGDAYSWTDGEMEIALDAMRLHGKNWRMVSQHVGTRSDGQCRDFYNAFRKKLKLDSMIGLGQASTASPEDDVDIQGEGDFIEAAAGALPFDGVIPAHSIPSVTTALPDGTKQLVTYWTRVERERLIEGLKQHGGDWSAVAQVVQTKTATQVRNFFHTYRQQMDLDQLLSSTPERRFSQSSVDEIGSVPNATAVANEADSQHVGFMSDHAAEVGDSLDVHHAVGAATEPVIETVTQVDEGSNVDAAPPAAGFADSNELAHSDEEQQHASPMAGVEESQQRAAVVPALDRIDSSLVEATSPSLNEPTLPLIDEAAVSHEDSGLPLRAETPPPPPPVVAEEASVAVEAAPMAVEEPPLEVPAVSDDAPAAYEAPAVLEEASAVLHETPVAFKDTHKEPTAAASPACHTADTDAMQVEDSETYPAQLEAPTVPTAETTSMMQTDEHIEAPEQTPSFVDPASIPNQPTPLPEPSAPLDIASDLSQHHPPEDDTPTIPPSFEPHVEPTTTEIDKEVDAPAGETAVAKEDAVVADQHPEFALPTTSTEVSPLLLVAEPSEPDQTLHSSSELSQQPVPADAGEDGTVVAPVDAATPAADVVVAPTDAAADTVAEVGVESQPAEPPSSELPESRSPVASEVASAEEAPLLPPSTTEEGANNNEALP</sequence>
<feature type="compositionally biased region" description="Low complexity" evidence="1">
    <location>
        <begin position="676"/>
        <end position="712"/>
    </location>
</feature>
<evidence type="ECO:0000259" key="2">
    <source>
        <dbReference type="PROSITE" id="PS50090"/>
    </source>
</evidence>
<dbReference type="OrthoDB" id="118550at2759"/>
<dbReference type="Proteomes" id="UP000008743">
    <property type="component" value="Unassembled WGS sequence"/>
</dbReference>
<dbReference type="PROSITE" id="PS51294">
    <property type="entry name" value="HTH_MYB"/>
    <property type="match status" value="2"/>
</dbReference>
<feature type="domain" description="SANT" evidence="3">
    <location>
        <begin position="80"/>
        <end position="126"/>
    </location>
</feature>
<dbReference type="EMBL" id="KE346368">
    <property type="protein sequence ID" value="KJE95114.1"/>
    <property type="molecule type" value="Genomic_DNA"/>
</dbReference>
<keyword evidence="6" id="KW-1185">Reference proteome</keyword>
<evidence type="ECO:0000313" key="6">
    <source>
        <dbReference type="Proteomes" id="UP000008743"/>
    </source>
</evidence>